<name>A0A2P5CVQ0_PARAD</name>
<feature type="region of interest" description="Disordered" evidence="1">
    <location>
        <begin position="76"/>
        <end position="110"/>
    </location>
</feature>
<feature type="compositionally biased region" description="Polar residues" evidence="1">
    <location>
        <begin position="81"/>
        <end position="91"/>
    </location>
</feature>
<sequence length="110" mass="13100">MAAIQNMEEKTIQFLMPNLEVHIPYYPHVRHTMRLPIFWNHDLMDKRKTYWKKIRESPVKQPLKVILEEDEENNTTAEASIVTNPTIQNHLPNHMKKKRESDVPQTLSKV</sequence>
<protein>
    <submittedName>
        <fullName evidence="2">Uncharacterized protein</fullName>
    </submittedName>
</protein>
<reference evidence="3" key="1">
    <citation type="submission" date="2016-06" db="EMBL/GenBank/DDBJ databases">
        <title>Parallel loss of symbiosis genes in relatives of nitrogen-fixing non-legume Parasponia.</title>
        <authorList>
            <person name="Van Velzen R."/>
            <person name="Holmer R."/>
            <person name="Bu F."/>
            <person name="Rutten L."/>
            <person name="Van Zeijl A."/>
            <person name="Liu W."/>
            <person name="Santuari L."/>
            <person name="Cao Q."/>
            <person name="Sharma T."/>
            <person name="Shen D."/>
            <person name="Roswanjaya Y."/>
            <person name="Wardhani T."/>
            <person name="Kalhor M.S."/>
            <person name="Jansen J."/>
            <person name="Van den Hoogen J."/>
            <person name="Gungor B."/>
            <person name="Hartog M."/>
            <person name="Hontelez J."/>
            <person name="Verver J."/>
            <person name="Yang W.-C."/>
            <person name="Schijlen E."/>
            <person name="Repin R."/>
            <person name="Schilthuizen M."/>
            <person name="Schranz E."/>
            <person name="Heidstra R."/>
            <person name="Miyata K."/>
            <person name="Fedorova E."/>
            <person name="Kohlen W."/>
            <person name="Bisseling T."/>
            <person name="Smit S."/>
            <person name="Geurts R."/>
        </authorList>
    </citation>
    <scope>NUCLEOTIDE SEQUENCE [LARGE SCALE GENOMIC DNA]</scope>
    <source>
        <strain evidence="3">cv. WU1-14</strain>
    </source>
</reference>
<evidence type="ECO:0000313" key="2">
    <source>
        <dbReference type="EMBL" id="PON65076.1"/>
    </source>
</evidence>
<organism evidence="2 3">
    <name type="scientific">Parasponia andersonii</name>
    <name type="common">Sponia andersonii</name>
    <dbReference type="NCBI Taxonomy" id="3476"/>
    <lineage>
        <taxon>Eukaryota</taxon>
        <taxon>Viridiplantae</taxon>
        <taxon>Streptophyta</taxon>
        <taxon>Embryophyta</taxon>
        <taxon>Tracheophyta</taxon>
        <taxon>Spermatophyta</taxon>
        <taxon>Magnoliopsida</taxon>
        <taxon>eudicotyledons</taxon>
        <taxon>Gunneridae</taxon>
        <taxon>Pentapetalae</taxon>
        <taxon>rosids</taxon>
        <taxon>fabids</taxon>
        <taxon>Rosales</taxon>
        <taxon>Cannabaceae</taxon>
        <taxon>Parasponia</taxon>
    </lineage>
</organism>
<keyword evidence="3" id="KW-1185">Reference proteome</keyword>
<comment type="caution">
    <text evidence="2">The sequence shown here is derived from an EMBL/GenBank/DDBJ whole genome shotgun (WGS) entry which is preliminary data.</text>
</comment>
<dbReference type="EMBL" id="JXTB01000091">
    <property type="protein sequence ID" value="PON65076.1"/>
    <property type="molecule type" value="Genomic_DNA"/>
</dbReference>
<evidence type="ECO:0000313" key="3">
    <source>
        <dbReference type="Proteomes" id="UP000237105"/>
    </source>
</evidence>
<dbReference type="Proteomes" id="UP000237105">
    <property type="component" value="Unassembled WGS sequence"/>
</dbReference>
<dbReference type="AlphaFoldDB" id="A0A2P5CVQ0"/>
<gene>
    <name evidence="2" type="ORF">PanWU01x14_119930</name>
</gene>
<evidence type="ECO:0000256" key="1">
    <source>
        <dbReference type="SAM" id="MobiDB-lite"/>
    </source>
</evidence>
<proteinExistence type="predicted"/>
<accession>A0A2P5CVQ0</accession>